<dbReference type="AlphaFoldDB" id="A0A1I5URR2"/>
<evidence type="ECO:0000313" key="2">
    <source>
        <dbReference type="Proteomes" id="UP000199306"/>
    </source>
</evidence>
<name>A0A1I5URR2_9BACT</name>
<gene>
    <name evidence="1" type="ORF">SAMN04515674_1088</name>
</gene>
<accession>A0A1I5URR2</accession>
<organism evidence="1 2">
    <name type="scientific">Pseudarcicella hirudinis</name>
    <dbReference type="NCBI Taxonomy" id="1079859"/>
    <lineage>
        <taxon>Bacteria</taxon>
        <taxon>Pseudomonadati</taxon>
        <taxon>Bacteroidota</taxon>
        <taxon>Cytophagia</taxon>
        <taxon>Cytophagales</taxon>
        <taxon>Flectobacillaceae</taxon>
        <taxon>Pseudarcicella</taxon>
    </lineage>
</organism>
<keyword evidence="2" id="KW-1185">Reference proteome</keyword>
<sequence length="201" mass="22576">MYFNPGSGKTATIQPMRNLILIPAVLLFIFSGSPKHSFEKQRLGIAYDFQKEPFVHSDSIPQSCITQSEAESILGQSARLSEKSSTMKETILQCKCTYTAISEDAKTRKTGKLYYMFEKYKDESSARKVFTDILTQNLRGASLDILQVTGCESFSHTDSLNFYLILARKGNKMLRFKVNRLTSKTSPDAMIKVAKSIISSL</sequence>
<protein>
    <submittedName>
        <fullName evidence="1">Uncharacterized protein</fullName>
    </submittedName>
</protein>
<dbReference type="Proteomes" id="UP000199306">
    <property type="component" value="Unassembled WGS sequence"/>
</dbReference>
<dbReference type="EMBL" id="FOXH01000008">
    <property type="protein sequence ID" value="SFP97416.1"/>
    <property type="molecule type" value="Genomic_DNA"/>
</dbReference>
<evidence type="ECO:0000313" key="1">
    <source>
        <dbReference type="EMBL" id="SFP97416.1"/>
    </source>
</evidence>
<proteinExistence type="predicted"/>
<reference evidence="1 2" key="1">
    <citation type="submission" date="2016-10" db="EMBL/GenBank/DDBJ databases">
        <authorList>
            <person name="de Groot N.N."/>
        </authorList>
    </citation>
    <scope>NUCLEOTIDE SEQUENCE [LARGE SCALE GENOMIC DNA]</scope>
    <source>
        <strain evidence="2">E92,LMG 26720,CCM 7988</strain>
    </source>
</reference>